<feature type="compositionally biased region" description="Low complexity" evidence="7">
    <location>
        <begin position="523"/>
        <end position="537"/>
    </location>
</feature>
<keyword evidence="1" id="KW-0805">Transcription regulation</keyword>
<dbReference type="CTD" id="4779"/>
<feature type="compositionally biased region" description="Basic and acidic residues" evidence="7">
    <location>
        <begin position="759"/>
        <end position="768"/>
    </location>
</feature>
<dbReference type="PANTHER" id="PTHR24411:SF55">
    <property type="entry name" value="SEGMENTATION PROTEIN CAP'N'COLLAR"/>
    <property type="match status" value="1"/>
</dbReference>
<feature type="coiled-coil region" evidence="6">
    <location>
        <begin position="696"/>
        <end position="723"/>
    </location>
</feature>
<dbReference type="InterPro" id="IPR008917">
    <property type="entry name" value="TF_DNA-bd_sf"/>
</dbReference>
<dbReference type="OMA" id="KPWRDPF"/>
<dbReference type="InterPro" id="IPR004827">
    <property type="entry name" value="bZIP"/>
</dbReference>
<evidence type="ECO:0000256" key="2">
    <source>
        <dbReference type="ARBA" id="ARBA00023125"/>
    </source>
</evidence>
<proteinExistence type="predicted"/>
<evidence type="ECO:0000256" key="5">
    <source>
        <dbReference type="ARBA" id="ARBA00023242"/>
    </source>
</evidence>
<dbReference type="Pfam" id="PF03131">
    <property type="entry name" value="bZIP_Maf"/>
    <property type="match status" value="1"/>
</dbReference>
<dbReference type="Gene3D" id="1.10.880.10">
    <property type="entry name" value="Transcription factor, Skn-1-like, DNA-binding domain"/>
    <property type="match status" value="1"/>
</dbReference>
<feature type="compositionally biased region" description="Polar residues" evidence="7">
    <location>
        <begin position="173"/>
        <end position="183"/>
    </location>
</feature>
<dbReference type="PANTHER" id="PTHR24411">
    <property type="entry name" value="NUCLEAR FACTOR ERYTHROID 2-RELATED FACTOR"/>
    <property type="match status" value="1"/>
</dbReference>
<evidence type="ECO:0000313" key="9">
    <source>
        <dbReference type="EnsemblMetazoa" id="XP_011683763"/>
    </source>
</evidence>
<accession>A0A7M7HQL0</accession>
<feature type="region of interest" description="Disordered" evidence="7">
    <location>
        <begin position="510"/>
        <end position="580"/>
    </location>
</feature>
<protein>
    <recommendedName>
        <fullName evidence="8">BZIP domain-containing protein</fullName>
    </recommendedName>
</protein>
<dbReference type="Proteomes" id="UP000007110">
    <property type="component" value="Unassembled WGS sequence"/>
</dbReference>
<keyword evidence="3" id="KW-0010">Activator</keyword>
<dbReference type="GO" id="GO:0006357">
    <property type="term" value="P:regulation of transcription by RNA polymerase II"/>
    <property type="evidence" value="ECO:0000318"/>
    <property type="project" value="GO_Central"/>
</dbReference>
<feature type="compositionally biased region" description="Acidic residues" evidence="7">
    <location>
        <begin position="510"/>
        <end position="522"/>
    </location>
</feature>
<feature type="region of interest" description="Disordered" evidence="7">
    <location>
        <begin position="262"/>
        <end position="284"/>
    </location>
</feature>
<feature type="compositionally biased region" description="Low complexity" evidence="7">
    <location>
        <begin position="561"/>
        <end position="572"/>
    </location>
</feature>
<dbReference type="RefSeq" id="XP_011683763.1">
    <property type="nucleotide sequence ID" value="XM_011685461.2"/>
</dbReference>
<keyword evidence="5" id="KW-0539">Nucleus</keyword>
<dbReference type="InterPro" id="IPR004826">
    <property type="entry name" value="bZIP_Maf"/>
</dbReference>
<keyword evidence="10" id="KW-1185">Reference proteome</keyword>
<sequence>MIQKKLPYESMLAIALMLSVLRLDWTGYLGEDILVTNSRFHDTIVGPSVGLTETQFHNLYNSAGQTHSKNIITDSFYYNRSVFRELDSLYEGISSITSSRRRVEVTTFLLDQLESNDRSNGQVMVAQQPTNPTNNHVNNNMNSGNLEQPMHHDSESDEGFEEMDTGVEGAVGQSHSVSPTPSDELSIEDMDLIESLWRQDIDMGVCPETYPYKTDLKPGFTEDLKKQGLDQWDYNYNIDGETGEYVAGPRQDFGEEVQRTVQPQEPLPCSQPQQDAQPQQDSSLSLEDCLQLLEDEYSPDTAQTELSPGLSQQETEQRWHDLATIPELQGSIPELLPTTPTLNNTQEGYSTPQQLFIPPVANVTGSLVPEVTELSQPQLLNDVFAVNASTNGMVSLQNATQSQQQPILLPPTRNDSFNNFPNVDAQSHSTNATASAPNDNMTDYLMQTLQHQMNAVNASAPFPAANLSTAENGSSLLMDLLNSPGSAHPINPLDLDFDEQMHDVIAALGEDSESLSNEEDSDGSLFEAEGASGYSSGSDEDDYKGAAGGYGFSRGHERQYGSDSSNNSYSGQPPKMENVKHNHSYAAPSQSQMQNGNGAQNISFNGTNGNYMKLNRDEKRAKALKLPVCLEKIINLPVDSFNDLVKKYELTDPQMQLVRDIRRRGKNKVAAQNCRKRKIDAIQIVESTVGELRMERDKLVKERDSIDKEVNEMQQRYAELCEEVFASVQDEHGSPVDPNDYNVQQMPDGTVYLVPRNSNQRDSDEQSM</sequence>
<feature type="region of interest" description="Disordered" evidence="7">
    <location>
        <begin position="143"/>
        <end position="184"/>
    </location>
</feature>
<dbReference type="SUPFAM" id="SSF47454">
    <property type="entry name" value="A DNA-binding domain in eukaryotic transcription factors"/>
    <property type="match status" value="1"/>
</dbReference>
<dbReference type="CDD" id="cd14698">
    <property type="entry name" value="bZIP_CNC"/>
    <property type="match status" value="1"/>
</dbReference>
<dbReference type="GO" id="GO:0005634">
    <property type="term" value="C:nucleus"/>
    <property type="evidence" value="ECO:0000318"/>
    <property type="project" value="GO_Central"/>
</dbReference>
<dbReference type="GO" id="GO:0000981">
    <property type="term" value="F:DNA-binding transcription factor activity, RNA polymerase II-specific"/>
    <property type="evidence" value="ECO:0000318"/>
    <property type="project" value="GO_Central"/>
</dbReference>
<dbReference type="OrthoDB" id="7458135at2759"/>
<evidence type="ECO:0000256" key="1">
    <source>
        <dbReference type="ARBA" id="ARBA00023015"/>
    </source>
</evidence>
<reference evidence="9" key="2">
    <citation type="submission" date="2021-01" db="UniProtKB">
        <authorList>
            <consortium name="EnsemblMetazoa"/>
        </authorList>
    </citation>
    <scope>IDENTIFICATION</scope>
</reference>
<evidence type="ECO:0000259" key="8">
    <source>
        <dbReference type="PROSITE" id="PS50217"/>
    </source>
</evidence>
<dbReference type="GeneID" id="574577"/>
<dbReference type="SUPFAM" id="SSF57959">
    <property type="entry name" value="Leucine zipper domain"/>
    <property type="match status" value="1"/>
</dbReference>
<feature type="domain" description="BZIP" evidence="8">
    <location>
        <begin position="657"/>
        <end position="720"/>
    </location>
</feature>
<feature type="compositionally biased region" description="Acidic residues" evidence="7">
    <location>
        <begin position="155"/>
        <end position="165"/>
    </location>
</feature>
<dbReference type="FunCoup" id="A0A7M7HQL0">
    <property type="interactions" value="951"/>
</dbReference>
<dbReference type="InterPro" id="IPR046347">
    <property type="entry name" value="bZIP_sf"/>
</dbReference>
<evidence type="ECO:0000256" key="4">
    <source>
        <dbReference type="ARBA" id="ARBA00023163"/>
    </source>
</evidence>
<name>A0A7M7HQL0_STRPU</name>
<keyword evidence="2" id="KW-0238">DNA-binding</keyword>
<dbReference type="GO" id="GO:0000978">
    <property type="term" value="F:RNA polymerase II cis-regulatory region sequence-specific DNA binding"/>
    <property type="evidence" value="ECO:0000318"/>
    <property type="project" value="GO_Central"/>
</dbReference>
<evidence type="ECO:0000256" key="7">
    <source>
        <dbReference type="SAM" id="MobiDB-lite"/>
    </source>
</evidence>
<dbReference type="InterPro" id="IPR047167">
    <property type="entry name" value="NFE2-like"/>
</dbReference>
<evidence type="ECO:0000313" key="10">
    <source>
        <dbReference type="Proteomes" id="UP000007110"/>
    </source>
</evidence>
<keyword evidence="6" id="KW-0175">Coiled coil</keyword>
<dbReference type="InParanoid" id="A0A7M7HQL0"/>
<evidence type="ECO:0000256" key="3">
    <source>
        <dbReference type="ARBA" id="ARBA00023159"/>
    </source>
</evidence>
<feature type="compositionally biased region" description="Low complexity" evidence="7">
    <location>
        <begin position="270"/>
        <end position="284"/>
    </location>
</feature>
<dbReference type="SMART" id="SM00338">
    <property type="entry name" value="BRLZ"/>
    <property type="match status" value="1"/>
</dbReference>
<feature type="region of interest" description="Disordered" evidence="7">
    <location>
        <begin position="731"/>
        <end position="768"/>
    </location>
</feature>
<reference evidence="10" key="1">
    <citation type="submission" date="2015-02" db="EMBL/GenBank/DDBJ databases">
        <title>Genome sequencing for Strongylocentrotus purpuratus.</title>
        <authorList>
            <person name="Murali S."/>
            <person name="Liu Y."/>
            <person name="Vee V."/>
            <person name="English A."/>
            <person name="Wang M."/>
            <person name="Skinner E."/>
            <person name="Han Y."/>
            <person name="Muzny D.M."/>
            <person name="Worley K.C."/>
            <person name="Gibbs R.A."/>
        </authorList>
    </citation>
    <scope>NUCLEOTIDE SEQUENCE</scope>
</reference>
<keyword evidence="4" id="KW-0804">Transcription</keyword>
<dbReference type="AlphaFoldDB" id="A0A7M7HQL0"/>
<organism evidence="9 10">
    <name type="scientific">Strongylocentrotus purpuratus</name>
    <name type="common">Purple sea urchin</name>
    <dbReference type="NCBI Taxonomy" id="7668"/>
    <lineage>
        <taxon>Eukaryota</taxon>
        <taxon>Metazoa</taxon>
        <taxon>Echinodermata</taxon>
        <taxon>Eleutherozoa</taxon>
        <taxon>Echinozoa</taxon>
        <taxon>Echinoidea</taxon>
        <taxon>Euechinoidea</taxon>
        <taxon>Echinacea</taxon>
        <taxon>Camarodonta</taxon>
        <taxon>Echinidea</taxon>
        <taxon>Strongylocentrotidae</taxon>
        <taxon>Strongylocentrotus</taxon>
    </lineage>
</organism>
<evidence type="ECO:0000256" key="6">
    <source>
        <dbReference type="SAM" id="Coils"/>
    </source>
</evidence>
<dbReference type="EnsemblMetazoa" id="XM_011685461">
    <property type="protein sequence ID" value="XP_011683763"/>
    <property type="gene ID" value="GeneID_574577"/>
</dbReference>
<dbReference type="PROSITE" id="PS00036">
    <property type="entry name" value="BZIP_BASIC"/>
    <property type="match status" value="1"/>
</dbReference>
<dbReference type="PROSITE" id="PS50217">
    <property type="entry name" value="BZIP"/>
    <property type="match status" value="1"/>
</dbReference>